<dbReference type="InterPro" id="IPR036278">
    <property type="entry name" value="Sialidase_sf"/>
</dbReference>
<evidence type="ECO:0008006" key="3">
    <source>
        <dbReference type="Google" id="ProtNLM"/>
    </source>
</evidence>
<dbReference type="SUPFAM" id="SSF50939">
    <property type="entry name" value="Sialidases"/>
    <property type="match status" value="1"/>
</dbReference>
<organism evidence="1 2">
    <name type="scientific">Candidatus Komeilibacteria bacterium RIFOXYC1_FULL_37_11</name>
    <dbReference type="NCBI Taxonomy" id="1798555"/>
    <lineage>
        <taxon>Bacteria</taxon>
        <taxon>Candidatus Komeiliibacteriota</taxon>
    </lineage>
</organism>
<dbReference type="EMBL" id="MHKQ01000001">
    <property type="protein sequence ID" value="OGY94903.1"/>
    <property type="molecule type" value="Genomic_DNA"/>
</dbReference>
<name>A0A1G2C0H9_9BACT</name>
<evidence type="ECO:0000313" key="1">
    <source>
        <dbReference type="EMBL" id="OGY94903.1"/>
    </source>
</evidence>
<sequence length="305" mass="35296">MKKIILGIGAVLVVYLAFILIKSFLTEAEIPQTNIQKQTEAKVFLQEFKEEKIKEFQKLGVNLEDWQAAYFYFISAPENGYYAEVSGRQEPTIIYGPNDRILPRKFSWQESIGGMSKMAGLPTMYNNVLYFVNSGCTETANSFNCLSEQYLEYSNDYGKSWQQSSVPIPQRIKETYFVIHNETLYHIYSSWCDNISIFPALGYDCGEVYIRKLEEGDRWSEPKKLFSTARSLLGVYSSEDSLMLIWQDTRFNWANWCGFIPSIGCVDGEPTSGPYVLYLGQYNVQADTFDEYIIQNQYDKDLRLY</sequence>
<protein>
    <recommendedName>
        <fullName evidence="3">Exo-alpha-sialidase</fullName>
    </recommendedName>
</protein>
<gene>
    <name evidence="1" type="ORF">A2406_01285</name>
</gene>
<evidence type="ECO:0000313" key="2">
    <source>
        <dbReference type="Proteomes" id="UP000177626"/>
    </source>
</evidence>
<proteinExistence type="predicted"/>
<dbReference type="Proteomes" id="UP000177626">
    <property type="component" value="Unassembled WGS sequence"/>
</dbReference>
<accession>A0A1G2C0H9</accession>
<dbReference type="AlphaFoldDB" id="A0A1G2C0H9"/>
<comment type="caution">
    <text evidence="1">The sequence shown here is derived from an EMBL/GenBank/DDBJ whole genome shotgun (WGS) entry which is preliminary data.</text>
</comment>
<reference evidence="1 2" key="1">
    <citation type="journal article" date="2016" name="Nat. Commun.">
        <title>Thousands of microbial genomes shed light on interconnected biogeochemical processes in an aquifer system.</title>
        <authorList>
            <person name="Anantharaman K."/>
            <person name="Brown C.T."/>
            <person name="Hug L.A."/>
            <person name="Sharon I."/>
            <person name="Castelle C.J."/>
            <person name="Probst A.J."/>
            <person name="Thomas B.C."/>
            <person name="Singh A."/>
            <person name="Wilkins M.J."/>
            <person name="Karaoz U."/>
            <person name="Brodie E.L."/>
            <person name="Williams K.H."/>
            <person name="Hubbard S.S."/>
            <person name="Banfield J.F."/>
        </authorList>
    </citation>
    <scope>NUCLEOTIDE SEQUENCE [LARGE SCALE GENOMIC DNA]</scope>
</reference>